<proteinExistence type="predicted"/>
<evidence type="ECO:0000313" key="2">
    <source>
        <dbReference type="EMBL" id="MBC5695105.1"/>
    </source>
</evidence>
<accession>A0ABR7GLA7</accession>
<keyword evidence="3" id="KW-1185">Reference proteome</keyword>
<dbReference type="SUPFAM" id="SSF75169">
    <property type="entry name" value="DsrEFH-like"/>
    <property type="match status" value="1"/>
</dbReference>
<sequence>MIEVNAMGEACPIPVVKTLHALQELNGAGTVQTLVDNEIAVQNLTRLAESKGCAIRTEKRGEKEFCVTITTEGAVAESGDEEISCTVPAAQKKTVVVISADHMGEGDDELGRILLKGFLFALTQQEKLPSTLLFYNGGARVTCEGSPSLEDLKNLAALGVEILTCGTCLSHYGLTDRLQVGGVTNMYVITEKQMQADLVLRP</sequence>
<dbReference type="InterPro" id="IPR027396">
    <property type="entry name" value="DsrEFH-like"/>
</dbReference>
<dbReference type="NCBIfam" id="TIGR03527">
    <property type="entry name" value="selenium_YedF"/>
    <property type="match status" value="1"/>
</dbReference>
<name>A0ABR7GLA7_9FIRM</name>
<dbReference type="Proteomes" id="UP000641741">
    <property type="component" value="Unassembled WGS sequence"/>
</dbReference>
<feature type="domain" description="UPF0033" evidence="1">
    <location>
        <begin position="2"/>
        <end position="70"/>
    </location>
</feature>
<dbReference type="Pfam" id="PF01206">
    <property type="entry name" value="TusA"/>
    <property type="match status" value="1"/>
</dbReference>
<dbReference type="EMBL" id="JACOPK010000003">
    <property type="protein sequence ID" value="MBC5695105.1"/>
    <property type="molecule type" value="Genomic_DNA"/>
</dbReference>
<dbReference type="InterPro" id="IPR001455">
    <property type="entry name" value="TusA-like"/>
</dbReference>
<dbReference type="SUPFAM" id="SSF64307">
    <property type="entry name" value="SirA-like"/>
    <property type="match status" value="1"/>
</dbReference>
<reference evidence="2 3" key="1">
    <citation type="submission" date="2020-08" db="EMBL/GenBank/DDBJ databases">
        <title>Genome public.</title>
        <authorList>
            <person name="Liu C."/>
            <person name="Sun Q."/>
        </authorList>
    </citation>
    <scope>NUCLEOTIDE SEQUENCE [LARGE SCALE GENOMIC DNA]</scope>
    <source>
        <strain evidence="2 3">M2</strain>
    </source>
</reference>
<dbReference type="InterPro" id="IPR019870">
    <property type="entry name" value="Se_metab_YedF"/>
</dbReference>
<dbReference type="Gene3D" id="3.30.110.40">
    <property type="entry name" value="TusA-like domain"/>
    <property type="match status" value="1"/>
</dbReference>
<dbReference type="InterPro" id="IPR036868">
    <property type="entry name" value="TusA-like_sf"/>
</dbReference>
<comment type="caution">
    <text evidence="2">The sequence shown here is derived from an EMBL/GenBank/DDBJ whole genome shotgun (WGS) entry which is preliminary data.</text>
</comment>
<gene>
    <name evidence="2" type="primary">yedF</name>
    <name evidence="2" type="ORF">H8S02_03980</name>
</gene>
<evidence type="ECO:0000259" key="1">
    <source>
        <dbReference type="Pfam" id="PF01206"/>
    </source>
</evidence>
<dbReference type="RefSeq" id="WP_186969401.1">
    <property type="nucleotide sequence ID" value="NZ_JACOPK010000003.1"/>
</dbReference>
<protein>
    <submittedName>
        <fullName evidence="2">Sulfurtransferase-like selenium metabolism protein YedF</fullName>
    </submittedName>
</protein>
<organism evidence="2 3">
    <name type="scientific">Agathobaculum hominis</name>
    <dbReference type="NCBI Taxonomy" id="2763014"/>
    <lineage>
        <taxon>Bacteria</taxon>
        <taxon>Bacillati</taxon>
        <taxon>Bacillota</taxon>
        <taxon>Clostridia</taxon>
        <taxon>Eubacteriales</taxon>
        <taxon>Butyricicoccaceae</taxon>
        <taxon>Agathobaculum</taxon>
    </lineage>
</organism>
<evidence type="ECO:0000313" key="3">
    <source>
        <dbReference type="Proteomes" id="UP000641741"/>
    </source>
</evidence>